<protein>
    <submittedName>
        <fullName evidence="1">Uncharacterized protein</fullName>
    </submittedName>
</protein>
<organism evidence="1 2">
    <name type="scientific">Cytobacillus oceanisediminis</name>
    <dbReference type="NCBI Taxonomy" id="665099"/>
    <lineage>
        <taxon>Bacteria</taxon>
        <taxon>Bacillati</taxon>
        <taxon>Bacillota</taxon>
        <taxon>Bacilli</taxon>
        <taxon>Bacillales</taxon>
        <taxon>Bacillaceae</taxon>
        <taxon>Cytobacillus</taxon>
    </lineage>
</organism>
<dbReference type="Proteomes" id="UP000180194">
    <property type="component" value="Unassembled WGS sequence"/>
</dbReference>
<proteinExistence type="predicted"/>
<accession>A0ABX3CK67</accession>
<keyword evidence="2" id="KW-1185">Reference proteome</keyword>
<gene>
    <name evidence="1" type="ORF">BBV17_03710</name>
</gene>
<evidence type="ECO:0000313" key="1">
    <source>
        <dbReference type="EMBL" id="OHX39214.1"/>
    </source>
</evidence>
<sequence length="101" mass="11144">MHAKVELEITVTYKAQVVVSGDFKGINDPRIDQVAKEVADNMDHGNWGYKNSEFETLNVKQLPDGLSGYHISLLQCGYPEANVLKMSDEEAEGELDAISMG</sequence>
<name>A0ABX3CK67_9BACI</name>
<evidence type="ECO:0000313" key="2">
    <source>
        <dbReference type="Proteomes" id="UP000180194"/>
    </source>
</evidence>
<dbReference type="EMBL" id="MBRJ01000078">
    <property type="protein sequence ID" value="OHX39214.1"/>
    <property type="molecule type" value="Genomic_DNA"/>
</dbReference>
<dbReference type="RefSeq" id="WP_009336271.1">
    <property type="nucleotide sequence ID" value="NZ_MBRJ01000078.1"/>
</dbReference>
<comment type="caution">
    <text evidence="1">The sequence shown here is derived from an EMBL/GenBank/DDBJ whole genome shotgun (WGS) entry which is preliminary data.</text>
</comment>
<reference evidence="1 2" key="1">
    <citation type="submission" date="2016-07" db="EMBL/GenBank/DDBJ databases">
        <title>Bacillus oceanisediminis whole genome.</title>
        <authorList>
            <person name="Pal Y."/>
            <person name="Verma A."/>
            <person name="Mual P."/>
            <person name="Srinivasan K."/>
        </authorList>
    </citation>
    <scope>NUCLEOTIDE SEQUENCE [LARGE SCALE GENOMIC DNA]</scope>
    <source>
        <strain evidence="1 2">Bhandara28</strain>
    </source>
</reference>